<protein>
    <submittedName>
        <fullName evidence="1">Universal stress protein</fullName>
    </submittedName>
</protein>
<keyword evidence="2" id="KW-1185">Reference proteome</keyword>
<gene>
    <name evidence="1" type="ORF">NUH88_04000</name>
</gene>
<dbReference type="KEGG" id="naci:NUH88_04000"/>
<dbReference type="AlphaFoldDB" id="A0A9J7AT53"/>
<evidence type="ECO:0000313" key="1">
    <source>
        <dbReference type="EMBL" id="UUX50867.1"/>
    </source>
</evidence>
<proteinExistence type="predicted"/>
<dbReference type="EMBL" id="CP102480">
    <property type="protein sequence ID" value="UUX50867.1"/>
    <property type="molecule type" value="Genomic_DNA"/>
</dbReference>
<name>A0A9J7AT53_9PROT</name>
<evidence type="ECO:0000313" key="2">
    <source>
        <dbReference type="Proteomes" id="UP001060336"/>
    </source>
</evidence>
<organism evidence="1 2">
    <name type="scientific">Nisaea acidiphila</name>
    <dbReference type="NCBI Taxonomy" id="1862145"/>
    <lineage>
        <taxon>Bacteria</taxon>
        <taxon>Pseudomonadati</taxon>
        <taxon>Pseudomonadota</taxon>
        <taxon>Alphaproteobacteria</taxon>
        <taxon>Rhodospirillales</taxon>
        <taxon>Thalassobaculaceae</taxon>
        <taxon>Nisaea</taxon>
    </lineage>
</organism>
<dbReference type="Gene3D" id="3.40.50.12370">
    <property type="match status" value="1"/>
</dbReference>
<dbReference type="RefSeq" id="WP_257770109.1">
    <property type="nucleotide sequence ID" value="NZ_CP102480.1"/>
</dbReference>
<accession>A0A9J7AT53</accession>
<dbReference type="Proteomes" id="UP001060336">
    <property type="component" value="Chromosome"/>
</dbReference>
<reference evidence="1" key="1">
    <citation type="submission" date="2022-08" db="EMBL/GenBank/DDBJ databases">
        <title>Nisaea acidiphila sp. nov., isolated from a marine algal debris and emended description of the genus Nisaea Urios et al. 2008.</title>
        <authorList>
            <person name="Kwon K."/>
        </authorList>
    </citation>
    <scope>NUCLEOTIDE SEQUENCE</scope>
    <source>
        <strain evidence="1">MEBiC11861</strain>
    </source>
</reference>
<sequence length="270" mass="29386">MKQVLLPFGSDNADVTPIAAAAQFAGRFDGQVTALFYPRLPDPVIVDPMSGGVVSYEGIDEEVAAQREQAEGQFLALKDGLEANLASRVAVDMQRLTNWRQIGEESRIFDITVVARANKSPHWQTLFEMALFEGGRPVMLVPEGWSKPFGDTVVIAWNRSTETARLIGQSLRALKAAKSVHIVELEGWYTAGPDGKALQNYLAGNDIEAKCHKSDAPSGPGAKMVEISRDLGADMMLKGAYTQSRLTQLIFGGATRQVLEQSDIPVIFAH</sequence>
<dbReference type="SUPFAM" id="SSF52402">
    <property type="entry name" value="Adenine nucleotide alpha hydrolases-like"/>
    <property type="match status" value="1"/>
</dbReference>